<dbReference type="GO" id="GO:0017148">
    <property type="term" value="P:negative regulation of translation"/>
    <property type="evidence" value="ECO:0007669"/>
    <property type="project" value="TreeGrafter"/>
</dbReference>
<keyword evidence="5" id="KW-1185">Reference proteome</keyword>
<evidence type="ECO:0000313" key="4">
    <source>
        <dbReference type="EMBL" id="CAD7273948.1"/>
    </source>
</evidence>
<dbReference type="PANTHER" id="PTHR12269">
    <property type="entry name" value="EUKARYOTIC TRANSLATION INITIATION FACTOR 4E TRANSPORTER"/>
    <property type="match status" value="1"/>
</dbReference>
<feature type="compositionally biased region" description="Basic and acidic residues" evidence="3">
    <location>
        <begin position="171"/>
        <end position="187"/>
    </location>
</feature>
<protein>
    <submittedName>
        <fullName evidence="4">Uncharacterized protein</fullName>
    </submittedName>
</protein>
<name>A0A7R9BGS3_9CRUS</name>
<feature type="region of interest" description="Disordered" evidence="3">
    <location>
        <begin position="24"/>
        <end position="87"/>
    </location>
</feature>
<gene>
    <name evidence="4" type="ORF">NMOB1V02_LOCUS1810</name>
</gene>
<organism evidence="4">
    <name type="scientific">Notodromas monacha</name>
    <dbReference type="NCBI Taxonomy" id="399045"/>
    <lineage>
        <taxon>Eukaryota</taxon>
        <taxon>Metazoa</taxon>
        <taxon>Ecdysozoa</taxon>
        <taxon>Arthropoda</taxon>
        <taxon>Crustacea</taxon>
        <taxon>Oligostraca</taxon>
        <taxon>Ostracoda</taxon>
        <taxon>Podocopa</taxon>
        <taxon>Podocopida</taxon>
        <taxon>Cypridocopina</taxon>
        <taxon>Cypridoidea</taxon>
        <taxon>Cyprididae</taxon>
        <taxon>Notodromas</taxon>
    </lineage>
</organism>
<proteinExistence type="predicted"/>
<evidence type="ECO:0000256" key="2">
    <source>
        <dbReference type="ARBA" id="ARBA00022490"/>
    </source>
</evidence>
<accession>A0A7R9BGS3</accession>
<dbReference type="Pfam" id="PF10477">
    <property type="entry name" value="EIF4E-T"/>
    <property type="match status" value="1"/>
</dbReference>
<keyword evidence="2" id="KW-0963">Cytoplasm</keyword>
<dbReference type="GO" id="GO:0005634">
    <property type="term" value="C:nucleus"/>
    <property type="evidence" value="ECO:0007669"/>
    <property type="project" value="TreeGrafter"/>
</dbReference>
<reference evidence="4" key="1">
    <citation type="submission" date="2020-11" db="EMBL/GenBank/DDBJ databases">
        <authorList>
            <person name="Tran Van P."/>
        </authorList>
    </citation>
    <scope>NUCLEOTIDE SEQUENCE</scope>
</reference>
<comment type="subcellular location">
    <subcellularLocation>
        <location evidence="1">Cytoplasm</location>
    </subcellularLocation>
</comment>
<dbReference type="EMBL" id="OA882227">
    <property type="protein sequence ID" value="CAD7273948.1"/>
    <property type="molecule type" value="Genomic_DNA"/>
</dbReference>
<dbReference type="EMBL" id="CAJPEX010000190">
    <property type="protein sequence ID" value="CAG0914100.1"/>
    <property type="molecule type" value="Genomic_DNA"/>
</dbReference>
<evidence type="ECO:0000256" key="3">
    <source>
        <dbReference type="SAM" id="MobiDB-lite"/>
    </source>
</evidence>
<dbReference type="AlphaFoldDB" id="A0A7R9BGS3"/>
<dbReference type="InterPro" id="IPR018862">
    <property type="entry name" value="eIF4E-T"/>
</dbReference>
<dbReference type="PANTHER" id="PTHR12269:SF1">
    <property type="entry name" value="EUKARYOTIC TRANSLATION INITIATION FACTOR 4E TRANSPORTER"/>
    <property type="match status" value="1"/>
</dbReference>
<evidence type="ECO:0000313" key="5">
    <source>
        <dbReference type="Proteomes" id="UP000678499"/>
    </source>
</evidence>
<feature type="compositionally biased region" description="Basic and acidic residues" evidence="3">
    <location>
        <begin position="39"/>
        <end position="85"/>
    </location>
</feature>
<feature type="region of interest" description="Disordered" evidence="3">
    <location>
        <begin position="128"/>
        <end position="191"/>
    </location>
</feature>
<dbReference type="GO" id="GO:0036464">
    <property type="term" value="C:cytoplasmic ribonucleoprotein granule"/>
    <property type="evidence" value="ECO:0007669"/>
    <property type="project" value="UniProtKB-ARBA"/>
</dbReference>
<evidence type="ECO:0000256" key="1">
    <source>
        <dbReference type="ARBA" id="ARBA00004496"/>
    </source>
</evidence>
<dbReference type="OrthoDB" id="6383068at2759"/>
<dbReference type="GO" id="GO:0003729">
    <property type="term" value="F:mRNA binding"/>
    <property type="evidence" value="ECO:0007669"/>
    <property type="project" value="TreeGrafter"/>
</dbReference>
<dbReference type="Proteomes" id="UP000678499">
    <property type="component" value="Unassembled WGS sequence"/>
</dbReference>
<sequence length="707" mass="79374">MALQKKILISVCCWRFDRNDIGRGRGRSNFMPRLPNPRPAEKEWNNRYDRNEPHERRFPRDRQEAADGRDFQRPSHHDSQHGRYDNHRHHNRYHHAEEEPEWFTGGPTSQNETIELHGFDDEVEQLGKNKSAKTATSEPTLAGSRPPSSVDPVQEPCEGVRHSSPLPSGKSPEKKDGTLKGTEEETPKNFPMDFDGFFVGAEPEEVATSTGSRFRRFFTRQFEEENPGIEKESSAAEHKKNASDLINDQYSAPKNDPHARQTGRVSGESCELGGEILHLFRNALPDKNSVNRDGHSESLEKRAHIRELAIQGKVMNVSEIEGQRVEREPLPQSFHPPGNDMSAFQKLLAQVSQGEVHPLAAARNVDRTLNGSTQSTGYMGTVRPTLVVPGTNDRQIFMNNPGPLFQNQPYMGNKTTSSGLLDAIKDRRQQSFAVSEQLKKGVPLEEIEIPKPSFQPPTNKGAVSYPRDFAASMCMAGLDVERLSRPEAQYILKGLVDGRLSKLQIQFFSGASGQPENMKQAYAAVNRALECRFDPVSLLGDQGVKSLQDSGTRKPMLAAAPPPPLPGNVAFRPPSIPMSAGPPMMNEPSPREIAFQTQQLMNDAKMKQQQARMQQLMQQQAQIQARQEFQAQMQQMQADDFRRRQAEHQQQHLLHQYVSRDAEAVDQLAKLMARAGVQSRPLPLIPGEKIMSVADLERNLNAQPRIN</sequence>